<proteinExistence type="inferred from homology"/>
<reference evidence="5" key="1">
    <citation type="submission" date="2023-01" db="EMBL/GenBank/DDBJ databases">
        <authorList>
            <person name="Van Ghelder C."/>
            <person name="Rancurel C."/>
        </authorList>
    </citation>
    <scope>NUCLEOTIDE SEQUENCE</scope>
    <source>
        <strain evidence="5">CNCM I-4278</strain>
    </source>
</reference>
<organism evidence="5 6">
    <name type="scientific">Periconia digitata</name>
    <dbReference type="NCBI Taxonomy" id="1303443"/>
    <lineage>
        <taxon>Eukaryota</taxon>
        <taxon>Fungi</taxon>
        <taxon>Dikarya</taxon>
        <taxon>Ascomycota</taxon>
        <taxon>Pezizomycotina</taxon>
        <taxon>Dothideomycetes</taxon>
        <taxon>Pleosporomycetidae</taxon>
        <taxon>Pleosporales</taxon>
        <taxon>Massarineae</taxon>
        <taxon>Periconiaceae</taxon>
        <taxon>Periconia</taxon>
    </lineage>
</organism>
<dbReference type="OrthoDB" id="2501249at2759"/>
<sequence length="295" mass="32879">MSSRSLGDALLRPSSLTLSRLSTTPQTCPTTARLLSLQWSSLSSRRNISSGAGAPTQPNPTKQPSSSRPVSQPRQQQQEPNNANPFQDLVEAQNKWSIRGRPQQSSTSTTIDNLLRRNNDSRYRRINPNPQGDAPGPATSTANAAQRIFGADFSNRGPRRPGRRTALDVSSLASGPIENPPEGVLRPDGSFETSPYLPKTPVIPESEKIYPRLDPSYGRTIELDPSRNRDLVRGISMLGALVTRNRIRSDMTAQKYHERPGLKRKRLASQRWRNKFKQGFQTVTARVMELTRKGW</sequence>
<name>A0A9W4UJC3_9PLEO</name>
<evidence type="ECO:0000256" key="3">
    <source>
        <dbReference type="ARBA" id="ARBA00023274"/>
    </source>
</evidence>
<accession>A0A9W4UJC3</accession>
<keyword evidence="6" id="KW-1185">Reference proteome</keyword>
<protein>
    <recommendedName>
        <fullName evidence="7">Ribosomal protein S21</fullName>
    </recommendedName>
</protein>
<dbReference type="InterPro" id="IPR001911">
    <property type="entry name" value="Ribosomal_bS21"/>
</dbReference>
<dbReference type="GO" id="GO:0005763">
    <property type="term" value="C:mitochondrial small ribosomal subunit"/>
    <property type="evidence" value="ECO:0007669"/>
    <property type="project" value="TreeGrafter"/>
</dbReference>
<feature type="compositionally biased region" description="Polar residues" evidence="4">
    <location>
        <begin position="102"/>
        <end position="112"/>
    </location>
</feature>
<feature type="compositionally biased region" description="Low complexity" evidence="4">
    <location>
        <begin position="63"/>
        <end position="80"/>
    </location>
</feature>
<keyword evidence="3" id="KW-0687">Ribonucleoprotein</keyword>
<dbReference type="EMBL" id="CAOQHR010000007">
    <property type="protein sequence ID" value="CAI6337688.1"/>
    <property type="molecule type" value="Genomic_DNA"/>
</dbReference>
<evidence type="ECO:0000313" key="6">
    <source>
        <dbReference type="Proteomes" id="UP001152607"/>
    </source>
</evidence>
<dbReference type="GO" id="GO:0003735">
    <property type="term" value="F:structural constituent of ribosome"/>
    <property type="evidence" value="ECO:0007669"/>
    <property type="project" value="InterPro"/>
</dbReference>
<evidence type="ECO:0000256" key="4">
    <source>
        <dbReference type="SAM" id="MobiDB-lite"/>
    </source>
</evidence>
<evidence type="ECO:0000313" key="5">
    <source>
        <dbReference type="EMBL" id="CAI6337688.1"/>
    </source>
</evidence>
<feature type="compositionally biased region" description="Low complexity" evidence="4">
    <location>
        <begin position="10"/>
        <end position="25"/>
    </location>
</feature>
<dbReference type="Proteomes" id="UP001152607">
    <property type="component" value="Unassembled WGS sequence"/>
</dbReference>
<keyword evidence="2" id="KW-0689">Ribosomal protein</keyword>
<gene>
    <name evidence="5" type="ORF">PDIGIT_LOCUS10802</name>
</gene>
<evidence type="ECO:0000256" key="2">
    <source>
        <dbReference type="ARBA" id="ARBA00022980"/>
    </source>
</evidence>
<feature type="region of interest" description="Disordered" evidence="4">
    <location>
        <begin position="45"/>
        <end position="84"/>
    </location>
</feature>
<dbReference type="Pfam" id="PF01165">
    <property type="entry name" value="Ribosomal_S21"/>
    <property type="match status" value="1"/>
</dbReference>
<feature type="region of interest" description="Disordered" evidence="4">
    <location>
        <begin position="96"/>
        <end position="189"/>
    </location>
</feature>
<dbReference type="PANTHER" id="PTHR41237:SF1">
    <property type="entry name" value="SMALL RIBOSOMAL SUBUNIT PROTEIN BS21M"/>
    <property type="match status" value="1"/>
</dbReference>
<dbReference type="AlphaFoldDB" id="A0A9W4UJC3"/>
<comment type="similarity">
    <text evidence="1">Belongs to the bacterial ribosomal protein bS21 family.</text>
</comment>
<evidence type="ECO:0008006" key="7">
    <source>
        <dbReference type="Google" id="ProtNLM"/>
    </source>
</evidence>
<feature type="region of interest" description="Disordered" evidence="4">
    <location>
        <begin position="1"/>
        <end position="27"/>
    </location>
</feature>
<dbReference type="PANTHER" id="PTHR41237">
    <property type="entry name" value="37S RIBOSOMAL PROTEIN MRP21, MITOCHONDRIAL"/>
    <property type="match status" value="1"/>
</dbReference>
<dbReference type="GO" id="GO:0070124">
    <property type="term" value="P:mitochondrial translational initiation"/>
    <property type="evidence" value="ECO:0007669"/>
    <property type="project" value="TreeGrafter"/>
</dbReference>
<evidence type="ECO:0000256" key="1">
    <source>
        <dbReference type="ARBA" id="ARBA00006640"/>
    </source>
</evidence>
<dbReference type="InterPro" id="IPR052837">
    <property type="entry name" value="Mitoribosomal_bS21"/>
</dbReference>
<comment type="caution">
    <text evidence="5">The sequence shown here is derived from an EMBL/GenBank/DDBJ whole genome shotgun (WGS) entry which is preliminary data.</text>
</comment>
<feature type="compositionally biased region" description="Basic and acidic residues" evidence="4">
    <location>
        <begin position="114"/>
        <end position="123"/>
    </location>
</feature>